<evidence type="ECO:0000313" key="10">
    <source>
        <dbReference type="EMBL" id="KAL1310589.1"/>
    </source>
</evidence>
<proteinExistence type="predicted"/>
<evidence type="ECO:0000256" key="4">
    <source>
        <dbReference type="ARBA" id="ARBA00022771"/>
    </source>
</evidence>
<keyword evidence="11" id="KW-1185">Reference proteome</keyword>
<feature type="domain" description="CCHC-type" evidence="9">
    <location>
        <begin position="132"/>
        <end position="147"/>
    </location>
</feature>
<feature type="domain" description="CCHC-type" evidence="9">
    <location>
        <begin position="85"/>
        <end position="100"/>
    </location>
</feature>
<feature type="domain" description="CCHC-type" evidence="9">
    <location>
        <begin position="375"/>
        <end position="390"/>
    </location>
</feature>
<keyword evidence="6" id="KW-0539">Nucleus</keyword>
<feature type="compositionally biased region" description="Low complexity" evidence="8">
    <location>
        <begin position="508"/>
        <end position="522"/>
    </location>
</feature>
<evidence type="ECO:0000313" key="11">
    <source>
        <dbReference type="Proteomes" id="UP001562354"/>
    </source>
</evidence>
<keyword evidence="5" id="KW-0862">Zinc</keyword>
<accession>A0ABR3PM19</accession>
<evidence type="ECO:0000256" key="5">
    <source>
        <dbReference type="ARBA" id="ARBA00022833"/>
    </source>
</evidence>
<comment type="caution">
    <text evidence="10">The sequence shown here is derived from an EMBL/GenBank/DDBJ whole genome shotgun (WGS) entry which is preliminary data.</text>
</comment>
<dbReference type="Pfam" id="PF00098">
    <property type="entry name" value="zf-CCHC"/>
    <property type="match status" value="10"/>
</dbReference>
<dbReference type="PANTHER" id="PTHR46543">
    <property type="entry name" value="ZINC FINGER CCHC DOMAIN-CONTAINING PROTEIN 7"/>
    <property type="match status" value="1"/>
</dbReference>
<dbReference type="InterPro" id="IPR001878">
    <property type="entry name" value="Znf_CCHC"/>
</dbReference>
<feature type="domain" description="CCHC-type" evidence="9">
    <location>
        <begin position="420"/>
        <end position="435"/>
    </location>
</feature>
<dbReference type="PROSITE" id="PS50158">
    <property type="entry name" value="ZF_CCHC"/>
    <property type="match status" value="10"/>
</dbReference>
<name>A0ABR3PM19_9PEZI</name>
<comment type="subcellular location">
    <subcellularLocation>
        <location evidence="1">Nucleus</location>
    </subcellularLocation>
</comment>
<feature type="domain" description="CCHC-type" evidence="9">
    <location>
        <begin position="396"/>
        <end position="411"/>
    </location>
</feature>
<evidence type="ECO:0000256" key="3">
    <source>
        <dbReference type="ARBA" id="ARBA00022737"/>
    </source>
</evidence>
<feature type="region of interest" description="Disordered" evidence="8">
    <location>
        <begin position="1"/>
        <end position="50"/>
    </location>
</feature>
<feature type="domain" description="CCHC-type" evidence="9">
    <location>
        <begin position="444"/>
        <end position="459"/>
    </location>
</feature>
<evidence type="ECO:0000256" key="7">
    <source>
        <dbReference type="PROSITE-ProRule" id="PRU00047"/>
    </source>
</evidence>
<dbReference type="EMBL" id="JBFMKM010000003">
    <property type="protein sequence ID" value="KAL1310589.1"/>
    <property type="molecule type" value="Genomic_DNA"/>
</dbReference>
<gene>
    <name evidence="10" type="ORF">AAFC00_000865</name>
</gene>
<evidence type="ECO:0000259" key="9">
    <source>
        <dbReference type="PROSITE" id="PS50158"/>
    </source>
</evidence>
<dbReference type="RefSeq" id="XP_069203438.1">
    <property type="nucleotide sequence ID" value="XM_069347593.1"/>
</dbReference>
<dbReference type="Gene3D" id="4.10.60.10">
    <property type="entry name" value="Zinc finger, CCHC-type"/>
    <property type="match status" value="6"/>
</dbReference>
<feature type="domain" description="CCHC-type" evidence="9">
    <location>
        <begin position="307"/>
        <end position="322"/>
    </location>
</feature>
<keyword evidence="4 7" id="KW-0863">Zinc-finger</keyword>
<feature type="domain" description="CCHC-type" evidence="9">
    <location>
        <begin position="354"/>
        <end position="369"/>
    </location>
</feature>
<protein>
    <recommendedName>
        <fullName evidence="9">CCHC-type domain-containing protein</fullName>
    </recommendedName>
</protein>
<evidence type="ECO:0000256" key="6">
    <source>
        <dbReference type="ARBA" id="ARBA00023242"/>
    </source>
</evidence>
<feature type="domain" description="CCHC-type" evidence="9">
    <location>
        <begin position="59"/>
        <end position="74"/>
    </location>
</feature>
<evidence type="ECO:0000256" key="2">
    <source>
        <dbReference type="ARBA" id="ARBA00022723"/>
    </source>
</evidence>
<dbReference type="SMART" id="SM00343">
    <property type="entry name" value="ZnF_C2HC"/>
    <property type="match status" value="12"/>
</dbReference>
<keyword evidence="3" id="KW-0677">Repeat</keyword>
<reference evidence="10 11" key="1">
    <citation type="submission" date="2024-07" db="EMBL/GenBank/DDBJ databases">
        <title>Draft sequence of the Neodothiora populina.</title>
        <authorList>
            <person name="Drown D.D."/>
            <person name="Schuette U.S."/>
            <person name="Buechlein A.B."/>
            <person name="Rusch D.R."/>
            <person name="Winton L.W."/>
            <person name="Adams G.A."/>
        </authorList>
    </citation>
    <scope>NUCLEOTIDE SEQUENCE [LARGE SCALE GENOMIC DNA]</scope>
    <source>
        <strain evidence="10 11">CPC 39397</strain>
    </source>
</reference>
<dbReference type="PANTHER" id="PTHR46543:SF1">
    <property type="entry name" value="ZINC FINGER CCHC DOMAIN-CONTAINING PROTEIN 7"/>
    <property type="match status" value="1"/>
</dbReference>
<feature type="compositionally biased region" description="Polar residues" evidence="8">
    <location>
        <begin position="19"/>
        <end position="30"/>
    </location>
</feature>
<feature type="domain" description="CCHC-type" evidence="9">
    <location>
        <begin position="330"/>
        <end position="345"/>
    </location>
</feature>
<dbReference type="Proteomes" id="UP001562354">
    <property type="component" value="Unassembled WGS sequence"/>
</dbReference>
<feature type="region of interest" description="Disordered" evidence="8">
    <location>
        <begin position="452"/>
        <end position="522"/>
    </location>
</feature>
<dbReference type="InterPro" id="IPR051644">
    <property type="entry name" value="TRAMP_AT-DNA-binding"/>
</dbReference>
<evidence type="ECO:0000256" key="1">
    <source>
        <dbReference type="ARBA" id="ARBA00004123"/>
    </source>
</evidence>
<keyword evidence="2" id="KW-0479">Metal-binding</keyword>
<dbReference type="GeneID" id="95974568"/>
<dbReference type="InterPro" id="IPR036875">
    <property type="entry name" value="Znf_CCHC_sf"/>
</dbReference>
<evidence type="ECO:0000256" key="8">
    <source>
        <dbReference type="SAM" id="MobiDB-lite"/>
    </source>
</evidence>
<sequence length="522" mass="57550">MDWGIPDTATQGDDKWDTNAGNDFTTSQFQHGDVDSFHGIDPQEIPKHENAGGGFDNACRNCGQEGHFARECTEPRQGGGMTGECFNCGQVGHNKIDCPNERVARDFTGTCHLCDEVGHRAIDCPTKPPDVCKRCGAEGHDASDCTSAYNLYRNDVETIVADKAWDELLDADQNGDLDDFKKAFFAYTKSSPAMSLSLLQTTFREVKMKTWLVAKEQEVSVTHTIVNLQGKPGCKYVISFQYGLTPRRAKMADAWPKTEEENMERLENAGFPMDGMVPYCNNCETLGHTLKRCTEDKREIEKPKIECSNCKEEGHYRRDCPNPRKGYNACRNCSQPGHRANECTEPPNVDNVECRKCSQMGHFSRDCPDAPKFECRNCGQKGHRASDCTEERKVTCRNCNGEGHMSRDCPEPRNMANMQCRNCDGMGHSSRECPQPKDWSKFQCRNCGEMGHGAARCKQPPKEEGDNYDTAGGDGTSSGWAATADVPASDGWDNGAADVPSASGANDGWGTVETAAVTTGGW</sequence>
<dbReference type="SUPFAM" id="SSF57756">
    <property type="entry name" value="Retrovirus zinc finger-like domains"/>
    <property type="match status" value="6"/>
</dbReference>
<organism evidence="10 11">
    <name type="scientific">Neodothiora populina</name>
    <dbReference type="NCBI Taxonomy" id="2781224"/>
    <lineage>
        <taxon>Eukaryota</taxon>
        <taxon>Fungi</taxon>
        <taxon>Dikarya</taxon>
        <taxon>Ascomycota</taxon>
        <taxon>Pezizomycotina</taxon>
        <taxon>Dothideomycetes</taxon>
        <taxon>Dothideomycetidae</taxon>
        <taxon>Dothideales</taxon>
        <taxon>Dothioraceae</taxon>
        <taxon>Neodothiora</taxon>
    </lineage>
</organism>